<name>A0A1M5D6M1_9BACE</name>
<dbReference type="EMBL" id="FQTV01000011">
    <property type="protein sequence ID" value="SHF62591.1"/>
    <property type="molecule type" value="Genomic_DNA"/>
</dbReference>
<protein>
    <submittedName>
        <fullName evidence="1">Uncharacterized protein</fullName>
    </submittedName>
</protein>
<sequence>MKYFGIILANEIIYYTFAGKLKHEFSNHF</sequence>
<evidence type="ECO:0000313" key="1">
    <source>
        <dbReference type="EMBL" id="SHF62591.1"/>
    </source>
</evidence>
<proteinExistence type="predicted"/>
<organism evidence="1 2">
    <name type="scientific">Bacteroides luti</name>
    <dbReference type="NCBI Taxonomy" id="1297750"/>
    <lineage>
        <taxon>Bacteria</taxon>
        <taxon>Pseudomonadati</taxon>
        <taxon>Bacteroidota</taxon>
        <taxon>Bacteroidia</taxon>
        <taxon>Bacteroidales</taxon>
        <taxon>Bacteroidaceae</taxon>
        <taxon>Bacteroides</taxon>
    </lineage>
</organism>
<reference evidence="2" key="1">
    <citation type="submission" date="2016-11" db="EMBL/GenBank/DDBJ databases">
        <authorList>
            <person name="Varghese N."/>
            <person name="Submissions S."/>
        </authorList>
    </citation>
    <scope>NUCLEOTIDE SEQUENCE [LARGE SCALE GENOMIC DNA]</scope>
    <source>
        <strain evidence="2">DSM 26991</strain>
    </source>
</reference>
<keyword evidence="2" id="KW-1185">Reference proteome</keyword>
<dbReference type="AlphaFoldDB" id="A0A1M5D6M1"/>
<accession>A0A1M5D6M1</accession>
<gene>
    <name evidence="1" type="ORF">SAMN05444405_11176</name>
</gene>
<evidence type="ECO:0000313" key="2">
    <source>
        <dbReference type="Proteomes" id="UP000184509"/>
    </source>
</evidence>
<dbReference type="Proteomes" id="UP000184509">
    <property type="component" value="Unassembled WGS sequence"/>
</dbReference>